<gene>
    <name evidence="1" type="ORF">HOP40_28085</name>
</gene>
<dbReference type="InterPro" id="IPR009351">
    <property type="entry name" value="AlkZ-like"/>
</dbReference>
<accession>A0A6M6JPI5</accession>
<protein>
    <submittedName>
        <fullName evidence="1">Winged helix DNA-binding domain-containing protein</fullName>
    </submittedName>
</protein>
<organism evidence="1 2">
    <name type="scientific">Pseudonocardia broussonetiae</name>
    <dbReference type="NCBI Taxonomy" id="2736640"/>
    <lineage>
        <taxon>Bacteria</taxon>
        <taxon>Bacillati</taxon>
        <taxon>Actinomycetota</taxon>
        <taxon>Actinomycetes</taxon>
        <taxon>Pseudonocardiales</taxon>
        <taxon>Pseudonocardiaceae</taxon>
        <taxon>Pseudonocardia</taxon>
    </lineage>
</organism>
<dbReference type="PANTHER" id="PTHR38479">
    <property type="entry name" value="LMO0824 PROTEIN"/>
    <property type="match status" value="1"/>
</dbReference>
<name>A0A6M6JPI5_9PSEU</name>
<reference evidence="1 2" key="1">
    <citation type="submission" date="2020-05" db="EMBL/GenBank/DDBJ databases">
        <authorList>
            <person name="Mo P."/>
        </authorList>
    </citation>
    <scope>NUCLEOTIDE SEQUENCE [LARGE SCALE GENOMIC DNA]</scope>
    <source>
        <strain evidence="1 2">Gen01</strain>
    </source>
</reference>
<dbReference type="Proteomes" id="UP000505377">
    <property type="component" value="Chromosome"/>
</dbReference>
<dbReference type="AlphaFoldDB" id="A0A6M6JPI5"/>
<keyword evidence="1" id="KW-0238">DNA-binding</keyword>
<keyword evidence="2" id="KW-1185">Reference proteome</keyword>
<dbReference type="GO" id="GO:0003677">
    <property type="term" value="F:DNA binding"/>
    <property type="evidence" value="ECO:0007669"/>
    <property type="project" value="UniProtKB-KW"/>
</dbReference>
<proteinExistence type="predicted"/>
<dbReference type="RefSeq" id="WP_172164236.1">
    <property type="nucleotide sequence ID" value="NZ_CP053564.1"/>
</dbReference>
<dbReference type="EMBL" id="CP053564">
    <property type="protein sequence ID" value="QJY49143.1"/>
    <property type="molecule type" value="Genomic_DNA"/>
</dbReference>
<sequence length="373" mass="38499">MKLTWRQVRRWRVRRQLLLSPGPSPVEVARALGGVHAQVASCAALISGVRCGSAPDADLAARRLVRTWAARGTLHLLPADEIDLWVGALTARDARRRFPPSWEREHGVTAAQLHAVTDAIGEVLGDVPLTRAELVDAVVAHLGDPGVAGPLSTGWGALLKPAAARGLLCSGPAADGAVTFVSPAAWLGRPLAPPPAAEAEREVLLRFLAANGPATAADVARWWGEQPAPARRTVRANADALAEVAVDGEPGFLVRAGDVDELAAVPDGGTDPADAPLLLPGFDPWVLAPLSHRVRAVPADRTAEVSRTAGWISPVLVVDGVVAGVWEHAVAGGTATLTVRPFAAAPDPDALTAAAALYGPLLGVGVVRVAVGG</sequence>
<evidence type="ECO:0000313" key="1">
    <source>
        <dbReference type="EMBL" id="QJY49143.1"/>
    </source>
</evidence>
<evidence type="ECO:0000313" key="2">
    <source>
        <dbReference type="Proteomes" id="UP000505377"/>
    </source>
</evidence>
<dbReference type="PANTHER" id="PTHR38479:SF2">
    <property type="entry name" value="WINGED HELIX DNA-BINDING DOMAIN-CONTAINING PROTEIN"/>
    <property type="match status" value="1"/>
</dbReference>
<dbReference type="KEGG" id="pbro:HOP40_28085"/>
<dbReference type="Pfam" id="PF06224">
    <property type="entry name" value="AlkZ-like"/>
    <property type="match status" value="1"/>
</dbReference>